<dbReference type="PANTHER" id="PTHR11785:SF512">
    <property type="entry name" value="SOBREMESA, ISOFORM B"/>
    <property type="match status" value="1"/>
</dbReference>
<evidence type="ECO:0000256" key="1">
    <source>
        <dbReference type="ARBA" id="ARBA00004141"/>
    </source>
</evidence>
<dbReference type="InterPro" id="IPR050598">
    <property type="entry name" value="AminoAcid_Transporter"/>
</dbReference>
<dbReference type="Gene3D" id="1.20.1740.10">
    <property type="entry name" value="Amino acid/polyamine transporter I"/>
    <property type="match status" value="1"/>
</dbReference>
<comment type="subcellular location">
    <subcellularLocation>
        <location evidence="1">Membrane</location>
        <topology evidence="1">Multi-pass membrane protein</topology>
    </subcellularLocation>
</comment>
<feature type="non-terminal residue" evidence="6">
    <location>
        <position position="166"/>
    </location>
</feature>
<organism evidence="6 7">
    <name type="scientific">Dentiscutata erythropus</name>
    <dbReference type="NCBI Taxonomy" id="1348616"/>
    <lineage>
        <taxon>Eukaryota</taxon>
        <taxon>Fungi</taxon>
        <taxon>Fungi incertae sedis</taxon>
        <taxon>Mucoromycota</taxon>
        <taxon>Glomeromycotina</taxon>
        <taxon>Glomeromycetes</taxon>
        <taxon>Diversisporales</taxon>
        <taxon>Gigasporaceae</taxon>
        <taxon>Dentiscutata</taxon>
    </lineage>
</organism>
<evidence type="ECO:0000256" key="4">
    <source>
        <dbReference type="ARBA" id="ARBA00023136"/>
    </source>
</evidence>
<dbReference type="Pfam" id="PF13520">
    <property type="entry name" value="AA_permease_2"/>
    <property type="match status" value="1"/>
</dbReference>
<protein>
    <submittedName>
        <fullName evidence="6">26991_t:CDS:1</fullName>
    </submittedName>
</protein>
<dbReference type="Proteomes" id="UP000789405">
    <property type="component" value="Unassembled WGS sequence"/>
</dbReference>
<dbReference type="InterPro" id="IPR002293">
    <property type="entry name" value="AA/rel_permease1"/>
</dbReference>
<feature type="transmembrane region" description="Helical" evidence="5">
    <location>
        <begin position="74"/>
        <end position="96"/>
    </location>
</feature>
<dbReference type="PANTHER" id="PTHR11785">
    <property type="entry name" value="AMINO ACID TRANSPORTER"/>
    <property type="match status" value="1"/>
</dbReference>
<keyword evidence="4 5" id="KW-0472">Membrane</keyword>
<evidence type="ECO:0000256" key="5">
    <source>
        <dbReference type="SAM" id="Phobius"/>
    </source>
</evidence>
<dbReference type="GO" id="GO:0016020">
    <property type="term" value="C:membrane"/>
    <property type="evidence" value="ECO:0007669"/>
    <property type="project" value="UniProtKB-SubCell"/>
</dbReference>
<dbReference type="EMBL" id="CAJVPY010065321">
    <property type="protein sequence ID" value="CAG8824739.1"/>
    <property type="molecule type" value="Genomic_DNA"/>
</dbReference>
<keyword evidence="3 5" id="KW-1133">Transmembrane helix</keyword>
<reference evidence="6" key="1">
    <citation type="submission" date="2021-06" db="EMBL/GenBank/DDBJ databases">
        <authorList>
            <person name="Kallberg Y."/>
            <person name="Tangrot J."/>
            <person name="Rosling A."/>
        </authorList>
    </citation>
    <scope>NUCLEOTIDE SEQUENCE</scope>
    <source>
        <strain evidence="6">MA453B</strain>
    </source>
</reference>
<dbReference type="GO" id="GO:0015179">
    <property type="term" value="F:L-amino acid transmembrane transporter activity"/>
    <property type="evidence" value="ECO:0007669"/>
    <property type="project" value="TreeGrafter"/>
</dbReference>
<dbReference type="AlphaFoldDB" id="A0A9N9PGP3"/>
<name>A0A9N9PGP3_9GLOM</name>
<feature type="transmembrane region" description="Helical" evidence="5">
    <location>
        <begin position="25"/>
        <end position="46"/>
    </location>
</feature>
<gene>
    <name evidence="6" type="ORF">DERYTH_LOCUS27756</name>
</gene>
<sequence>LIGESIETGPDDLISPSLILKYSSLISVLLSMLLYFFTNVAFITVLGNDLINNNEDIPIALRFGKELFGETGKMLMSILVAISAFGCVSAMVFAYARIIKYAAETEFIPKISNKLKDYNKTFNTLFNQLLAQFGYCSVLTVLFSIKNCFVFSSDASQYLAMLFHIA</sequence>
<accession>A0A9N9PGP3</accession>
<dbReference type="OrthoDB" id="5982228at2759"/>
<evidence type="ECO:0000256" key="3">
    <source>
        <dbReference type="ARBA" id="ARBA00022989"/>
    </source>
</evidence>
<evidence type="ECO:0000313" key="6">
    <source>
        <dbReference type="EMBL" id="CAG8824739.1"/>
    </source>
</evidence>
<proteinExistence type="predicted"/>
<comment type="caution">
    <text evidence="6">The sequence shown here is derived from an EMBL/GenBank/DDBJ whole genome shotgun (WGS) entry which is preliminary data.</text>
</comment>
<keyword evidence="2 5" id="KW-0812">Transmembrane</keyword>
<keyword evidence="7" id="KW-1185">Reference proteome</keyword>
<evidence type="ECO:0000313" key="7">
    <source>
        <dbReference type="Proteomes" id="UP000789405"/>
    </source>
</evidence>
<feature type="non-terminal residue" evidence="6">
    <location>
        <position position="1"/>
    </location>
</feature>
<evidence type="ECO:0000256" key="2">
    <source>
        <dbReference type="ARBA" id="ARBA00022692"/>
    </source>
</evidence>